<reference evidence="3" key="1">
    <citation type="submission" date="2017-09" db="EMBL/GenBank/DDBJ databases">
        <title>Depth-based differentiation of microbial function through sediment-hosted aquifers and enrichment of novel symbionts in the deep terrestrial subsurface.</title>
        <authorList>
            <person name="Probst A.J."/>
            <person name="Ladd B."/>
            <person name="Jarett J.K."/>
            <person name="Geller-Mcgrath D.E."/>
            <person name="Sieber C.M.K."/>
            <person name="Emerson J.B."/>
            <person name="Anantharaman K."/>
            <person name="Thomas B.C."/>
            <person name="Malmstrom R."/>
            <person name="Stieglmeier M."/>
            <person name="Klingl A."/>
            <person name="Woyke T."/>
            <person name="Ryan C.M."/>
            <person name="Banfield J.F."/>
        </authorList>
    </citation>
    <scope>NUCLEOTIDE SEQUENCE [LARGE SCALE GENOMIC DNA]</scope>
</reference>
<feature type="compositionally biased region" description="Polar residues" evidence="1">
    <location>
        <begin position="37"/>
        <end position="47"/>
    </location>
</feature>
<evidence type="ECO:0000313" key="3">
    <source>
        <dbReference type="Proteomes" id="UP000236845"/>
    </source>
</evidence>
<sequence length="63" mass="6928">MDSSDNSDVQIPQKDQEKEAPLNLGPTESPRKRGSRFESTTRVSQWTTGGGIKKPCHPGHGHQ</sequence>
<organism evidence="2 3">
    <name type="scientific">Candidatus Kerfeldbacteria bacterium CG08_land_8_20_14_0_20_43_14</name>
    <dbReference type="NCBI Taxonomy" id="2014246"/>
    <lineage>
        <taxon>Bacteria</taxon>
        <taxon>Candidatus Kerfeldiibacteriota</taxon>
    </lineage>
</organism>
<evidence type="ECO:0000256" key="1">
    <source>
        <dbReference type="SAM" id="MobiDB-lite"/>
    </source>
</evidence>
<accession>A0A2H0YSB3</accession>
<protein>
    <submittedName>
        <fullName evidence="2">Uncharacterized protein</fullName>
    </submittedName>
</protein>
<gene>
    <name evidence="2" type="ORF">COT26_02305</name>
</gene>
<proteinExistence type="predicted"/>
<comment type="caution">
    <text evidence="2">The sequence shown here is derived from an EMBL/GenBank/DDBJ whole genome shotgun (WGS) entry which is preliminary data.</text>
</comment>
<feature type="compositionally biased region" description="Basic residues" evidence="1">
    <location>
        <begin position="54"/>
        <end position="63"/>
    </location>
</feature>
<feature type="region of interest" description="Disordered" evidence="1">
    <location>
        <begin position="1"/>
        <end position="63"/>
    </location>
</feature>
<dbReference type="Proteomes" id="UP000236845">
    <property type="component" value="Unassembled WGS sequence"/>
</dbReference>
<dbReference type="EMBL" id="PEXW01000052">
    <property type="protein sequence ID" value="PIS40642.1"/>
    <property type="molecule type" value="Genomic_DNA"/>
</dbReference>
<feature type="compositionally biased region" description="Polar residues" evidence="1">
    <location>
        <begin position="1"/>
        <end position="10"/>
    </location>
</feature>
<name>A0A2H0YSB3_9BACT</name>
<evidence type="ECO:0000313" key="2">
    <source>
        <dbReference type="EMBL" id="PIS40642.1"/>
    </source>
</evidence>
<dbReference type="AlphaFoldDB" id="A0A2H0YSB3"/>